<dbReference type="EMBL" id="JARK01001339">
    <property type="protein sequence ID" value="EYC32162.1"/>
    <property type="molecule type" value="Genomic_DNA"/>
</dbReference>
<sequence length="83" mass="9587">MLKSMQNPRRSHAKPMRFRIDAHTKPTKNPRFSRIDAKPMHTDERHEPAMSDSKSHLSDQISPEQCEQNAMPISFRHSDGFSG</sequence>
<reference evidence="3" key="1">
    <citation type="journal article" date="2015" name="Nat. Genet.">
        <title>The genome and transcriptome of the zoonotic hookworm Ancylostoma ceylanicum identify infection-specific gene families.</title>
        <authorList>
            <person name="Schwarz E.M."/>
            <person name="Hu Y."/>
            <person name="Antoshechkin I."/>
            <person name="Miller M.M."/>
            <person name="Sternberg P.W."/>
            <person name="Aroian R.V."/>
        </authorList>
    </citation>
    <scope>NUCLEOTIDE SEQUENCE</scope>
    <source>
        <strain evidence="3">HY135</strain>
    </source>
</reference>
<comment type="caution">
    <text evidence="2">The sequence shown here is derived from an EMBL/GenBank/DDBJ whole genome shotgun (WGS) entry which is preliminary data.</text>
</comment>
<evidence type="ECO:0000313" key="2">
    <source>
        <dbReference type="EMBL" id="EYC32162.1"/>
    </source>
</evidence>
<evidence type="ECO:0000256" key="1">
    <source>
        <dbReference type="SAM" id="MobiDB-lite"/>
    </source>
</evidence>
<feature type="compositionally biased region" description="Basic and acidic residues" evidence="1">
    <location>
        <begin position="33"/>
        <end position="57"/>
    </location>
</feature>
<dbReference type="AlphaFoldDB" id="A0A016VYR5"/>
<keyword evidence="3" id="KW-1185">Reference proteome</keyword>
<accession>A0A016VYR5</accession>
<name>A0A016VYR5_9BILA</name>
<gene>
    <name evidence="2" type="primary">Acey_s0003.g1435</name>
    <name evidence="2" type="ORF">Y032_0003g1435</name>
</gene>
<evidence type="ECO:0000313" key="3">
    <source>
        <dbReference type="Proteomes" id="UP000024635"/>
    </source>
</evidence>
<organism evidence="2 3">
    <name type="scientific">Ancylostoma ceylanicum</name>
    <dbReference type="NCBI Taxonomy" id="53326"/>
    <lineage>
        <taxon>Eukaryota</taxon>
        <taxon>Metazoa</taxon>
        <taxon>Ecdysozoa</taxon>
        <taxon>Nematoda</taxon>
        <taxon>Chromadorea</taxon>
        <taxon>Rhabditida</taxon>
        <taxon>Rhabditina</taxon>
        <taxon>Rhabditomorpha</taxon>
        <taxon>Strongyloidea</taxon>
        <taxon>Ancylostomatidae</taxon>
        <taxon>Ancylostomatinae</taxon>
        <taxon>Ancylostoma</taxon>
    </lineage>
</organism>
<proteinExistence type="predicted"/>
<dbReference type="Proteomes" id="UP000024635">
    <property type="component" value="Unassembled WGS sequence"/>
</dbReference>
<feature type="region of interest" description="Disordered" evidence="1">
    <location>
        <begin position="1"/>
        <end position="83"/>
    </location>
</feature>
<feature type="compositionally biased region" description="Polar residues" evidence="1">
    <location>
        <begin position="58"/>
        <end position="68"/>
    </location>
</feature>
<protein>
    <submittedName>
        <fullName evidence="2">Uncharacterized protein</fullName>
    </submittedName>
</protein>